<comment type="caution">
    <text evidence="2">The sequence shown here is derived from an EMBL/GenBank/DDBJ whole genome shotgun (WGS) entry which is preliminary data.</text>
</comment>
<dbReference type="OrthoDB" id="4863010at2759"/>
<proteinExistence type="predicted"/>
<dbReference type="Proteomes" id="UP000531561">
    <property type="component" value="Unassembled WGS sequence"/>
</dbReference>
<protein>
    <submittedName>
        <fullName evidence="2">Uncharacterized protein</fullName>
    </submittedName>
</protein>
<gene>
    <name evidence="2" type="ORF">Bfra_006538</name>
</gene>
<dbReference type="RefSeq" id="XP_037198274.1">
    <property type="nucleotide sequence ID" value="XM_037336908.1"/>
</dbReference>
<evidence type="ECO:0000313" key="3">
    <source>
        <dbReference type="Proteomes" id="UP000531561"/>
    </source>
</evidence>
<sequence length="117" mass="13253">MSTTSFINLLLPHLPEHYRDRNEFRAGKRSKRRGIGGSGEDVSRDIELREGDWLERLRKMFSLDANCATGVEDSGTENENGFCGGFADLLECLEEPANGYTNLMITYEKGLQMNIKF</sequence>
<dbReference type="AlphaFoldDB" id="A0A8H6EPE2"/>
<name>A0A8H6EPE2_9HELO</name>
<reference evidence="2 3" key="1">
    <citation type="journal article" date="2020" name="Phytopathology">
        <title>A high-quality genome resource of Botrytis fragariae, a new and rapidly spreading fungal pathogen causing strawberry gray mold in the U.S.A.</title>
        <authorList>
            <person name="Wu Y."/>
            <person name="Saski C.A."/>
            <person name="Schnabel G."/>
            <person name="Xiao S."/>
            <person name="Hu M."/>
        </authorList>
    </citation>
    <scope>NUCLEOTIDE SEQUENCE [LARGE SCALE GENOMIC DNA]</scope>
    <source>
        <strain evidence="2 3">BVB16</strain>
    </source>
</reference>
<feature type="region of interest" description="Disordered" evidence="1">
    <location>
        <begin position="21"/>
        <end position="42"/>
    </location>
</feature>
<evidence type="ECO:0000256" key="1">
    <source>
        <dbReference type="SAM" id="MobiDB-lite"/>
    </source>
</evidence>
<evidence type="ECO:0000313" key="2">
    <source>
        <dbReference type="EMBL" id="KAF5879330.1"/>
    </source>
</evidence>
<dbReference type="EMBL" id="JABFCT010000001">
    <property type="protein sequence ID" value="KAF5879330.1"/>
    <property type="molecule type" value="Genomic_DNA"/>
</dbReference>
<dbReference type="GeneID" id="59260600"/>
<keyword evidence="3" id="KW-1185">Reference proteome</keyword>
<accession>A0A8H6EPE2</accession>
<organism evidence="2 3">
    <name type="scientific">Botrytis fragariae</name>
    <dbReference type="NCBI Taxonomy" id="1964551"/>
    <lineage>
        <taxon>Eukaryota</taxon>
        <taxon>Fungi</taxon>
        <taxon>Dikarya</taxon>
        <taxon>Ascomycota</taxon>
        <taxon>Pezizomycotina</taxon>
        <taxon>Leotiomycetes</taxon>
        <taxon>Helotiales</taxon>
        <taxon>Sclerotiniaceae</taxon>
        <taxon>Botrytis</taxon>
    </lineage>
</organism>